<sequence>MVLSVGHVQGVDLDCDRKDYTRVSQQGAARENPVTQKLSQLFLNMVGIRWSMPTSVDLLKCWNQIWGNSVWPHITLFFPHTQRTGSEENWLAGLLEVLYRPHTALHKVRTSLTALPAAQGVAALDTQRTYPPIAQSCFPWNFGRGAIC</sequence>
<evidence type="ECO:0000313" key="2">
    <source>
        <dbReference type="Proteomes" id="UP001234989"/>
    </source>
</evidence>
<accession>A0AAF0QLC5</accession>
<protein>
    <submittedName>
        <fullName evidence="1">Uncharacterized protein</fullName>
    </submittedName>
</protein>
<proteinExistence type="predicted"/>
<keyword evidence="2" id="KW-1185">Reference proteome</keyword>
<evidence type="ECO:0000313" key="1">
    <source>
        <dbReference type="EMBL" id="WMV25947.1"/>
    </source>
</evidence>
<name>A0AAF0QLC5_SOLVR</name>
<organism evidence="1 2">
    <name type="scientific">Solanum verrucosum</name>
    <dbReference type="NCBI Taxonomy" id="315347"/>
    <lineage>
        <taxon>Eukaryota</taxon>
        <taxon>Viridiplantae</taxon>
        <taxon>Streptophyta</taxon>
        <taxon>Embryophyta</taxon>
        <taxon>Tracheophyta</taxon>
        <taxon>Spermatophyta</taxon>
        <taxon>Magnoliopsida</taxon>
        <taxon>eudicotyledons</taxon>
        <taxon>Gunneridae</taxon>
        <taxon>Pentapetalae</taxon>
        <taxon>asterids</taxon>
        <taxon>lamiids</taxon>
        <taxon>Solanales</taxon>
        <taxon>Solanaceae</taxon>
        <taxon>Solanoideae</taxon>
        <taxon>Solaneae</taxon>
        <taxon>Solanum</taxon>
    </lineage>
</organism>
<dbReference type="Proteomes" id="UP001234989">
    <property type="component" value="Chromosome 4"/>
</dbReference>
<dbReference type="AlphaFoldDB" id="A0AAF0QLC5"/>
<dbReference type="EMBL" id="CP133615">
    <property type="protein sequence ID" value="WMV25947.1"/>
    <property type="molecule type" value="Genomic_DNA"/>
</dbReference>
<gene>
    <name evidence="1" type="ORF">MTR67_019332</name>
</gene>
<reference evidence="1" key="1">
    <citation type="submission" date="2023-08" db="EMBL/GenBank/DDBJ databases">
        <title>A de novo genome assembly of Solanum verrucosum Schlechtendal, a Mexican diploid species geographically isolated from the other diploid A-genome species in potato relatives.</title>
        <authorList>
            <person name="Hosaka K."/>
        </authorList>
    </citation>
    <scope>NUCLEOTIDE SEQUENCE</scope>
    <source>
        <tissue evidence="1">Young leaves</tissue>
    </source>
</reference>